<organism evidence="1 2">
    <name type="scientific">Penicillium thymicola</name>
    <dbReference type="NCBI Taxonomy" id="293382"/>
    <lineage>
        <taxon>Eukaryota</taxon>
        <taxon>Fungi</taxon>
        <taxon>Dikarya</taxon>
        <taxon>Ascomycota</taxon>
        <taxon>Pezizomycotina</taxon>
        <taxon>Eurotiomycetes</taxon>
        <taxon>Eurotiomycetidae</taxon>
        <taxon>Eurotiales</taxon>
        <taxon>Aspergillaceae</taxon>
        <taxon>Penicillium</taxon>
    </lineage>
</organism>
<protein>
    <submittedName>
        <fullName evidence="1">Uncharacterized protein</fullName>
    </submittedName>
</protein>
<reference evidence="1" key="2">
    <citation type="journal article" date="2016" name="Fungal Biol.">
        <title>Ochratoxin A production by Penicillium thymicola.</title>
        <authorList>
            <person name="Nguyen H.D.T."/>
            <person name="McMullin D.R."/>
            <person name="Ponomareva E."/>
            <person name="Riley R."/>
            <person name="Pomraning K.R."/>
            <person name="Baker S.E."/>
            <person name="Seifert K.A."/>
        </authorList>
    </citation>
    <scope>NUCLEOTIDE SEQUENCE</scope>
    <source>
        <strain evidence="1">DAOM 180753</strain>
    </source>
</reference>
<sequence length="150" mass="17427">MADPSFPDYKTLYLQAEERRKQEAEGRRQAEERTRQTTFTELIQHCHVRLSRSLRVDSPSRSTTGKIPLPKGKYCPTRLEHWTDCPKQLSEVYKSVCQYLCPEGGPEPRLFSSVAELEGLGRRFSRNPLSSEQELEAYERFGVEEHVHDI</sequence>
<feature type="non-terminal residue" evidence="1">
    <location>
        <position position="150"/>
    </location>
</feature>
<dbReference type="EMBL" id="LACB01001705">
    <property type="protein sequence ID" value="KAJ9477310.1"/>
    <property type="molecule type" value="Genomic_DNA"/>
</dbReference>
<comment type="caution">
    <text evidence="1">The sequence shown here is derived from an EMBL/GenBank/DDBJ whole genome shotgun (WGS) entry which is preliminary data.</text>
</comment>
<evidence type="ECO:0000313" key="1">
    <source>
        <dbReference type="EMBL" id="KAJ9477310.1"/>
    </source>
</evidence>
<proteinExistence type="predicted"/>
<gene>
    <name evidence="1" type="ORF">VN97_g13206</name>
</gene>
<evidence type="ECO:0000313" key="2">
    <source>
        <dbReference type="Proteomes" id="UP001227192"/>
    </source>
</evidence>
<accession>A0AAI9T4D9</accession>
<name>A0AAI9T4D9_PENTH</name>
<reference evidence="1" key="1">
    <citation type="submission" date="2015-06" db="EMBL/GenBank/DDBJ databases">
        <authorList>
            <person name="Nguyen H."/>
        </authorList>
    </citation>
    <scope>NUCLEOTIDE SEQUENCE</scope>
    <source>
        <strain evidence="1">DAOM 180753</strain>
    </source>
</reference>
<keyword evidence="2" id="KW-1185">Reference proteome</keyword>
<dbReference type="AlphaFoldDB" id="A0AAI9T4D9"/>
<dbReference type="Proteomes" id="UP001227192">
    <property type="component" value="Unassembled WGS sequence"/>
</dbReference>